<proteinExistence type="predicted"/>
<feature type="region of interest" description="Disordered" evidence="1">
    <location>
        <begin position="65"/>
        <end position="85"/>
    </location>
</feature>
<feature type="non-terminal residue" evidence="2">
    <location>
        <position position="202"/>
    </location>
</feature>
<dbReference type="SUPFAM" id="SSF52777">
    <property type="entry name" value="CoA-dependent acyltransferases"/>
    <property type="match status" value="1"/>
</dbReference>
<reference evidence="2" key="1">
    <citation type="submission" date="2021-07" db="EMBL/GenBank/DDBJ databases">
        <title>Draft genome of Mortierella alpina, strain LL118, isolated from an aspen leaf litter sample.</title>
        <authorList>
            <person name="Yang S."/>
            <person name="Vinatzer B.A."/>
        </authorList>
    </citation>
    <scope>NUCLEOTIDE SEQUENCE</scope>
    <source>
        <strain evidence="2">LL118</strain>
    </source>
</reference>
<gene>
    <name evidence="2" type="ORF">KVV02_003918</name>
</gene>
<feature type="non-terminal residue" evidence="2">
    <location>
        <position position="1"/>
    </location>
</feature>
<dbReference type="AlphaFoldDB" id="A0A9P7ZZK5"/>
<dbReference type="EMBL" id="JAIFTL010000218">
    <property type="protein sequence ID" value="KAG9321244.1"/>
    <property type="molecule type" value="Genomic_DNA"/>
</dbReference>
<feature type="region of interest" description="Disordered" evidence="1">
    <location>
        <begin position="17"/>
        <end position="40"/>
    </location>
</feature>
<dbReference type="Gene3D" id="3.30.559.30">
    <property type="entry name" value="Nonribosomal peptide synthetase, condensation domain"/>
    <property type="match status" value="1"/>
</dbReference>
<protein>
    <submittedName>
        <fullName evidence="2">Uncharacterized protein</fullName>
    </submittedName>
</protein>
<feature type="compositionally biased region" description="Polar residues" evidence="1">
    <location>
        <begin position="24"/>
        <end position="40"/>
    </location>
</feature>
<accession>A0A9P7ZZK5</accession>
<organism evidence="2 3">
    <name type="scientific">Mortierella alpina</name>
    <name type="common">Oleaginous fungus</name>
    <name type="synonym">Mortierella renispora</name>
    <dbReference type="NCBI Taxonomy" id="64518"/>
    <lineage>
        <taxon>Eukaryota</taxon>
        <taxon>Fungi</taxon>
        <taxon>Fungi incertae sedis</taxon>
        <taxon>Mucoromycota</taxon>
        <taxon>Mortierellomycotina</taxon>
        <taxon>Mortierellomycetes</taxon>
        <taxon>Mortierellales</taxon>
        <taxon>Mortierellaceae</taxon>
        <taxon>Mortierella</taxon>
    </lineage>
</organism>
<evidence type="ECO:0000313" key="2">
    <source>
        <dbReference type="EMBL" id="KAG9321244.1"/>
    </source>
</evidence>
<dbReference type="Proteomes" id="UP000717515">
    <property type="component" value="Unassembled WGS sequence"/>
</dbReference>
<evidence type="ECO:0000256" key="1">
    <source>
        <dbReference type="SAM" id="MobiDB-lite"/>
    </source>
</evidence>
<comment type="caution">
    <text evidence="2">The sequence shown here is derived from an EMBL/GenBank/DDBJ whole genome shotgun (WGS) entry which is preliminary data.</text>
</comment>
<feature type="compositionally biased region" description="Low complexity" evidence="1">
    <location>
        <begin position="65"/>
        <end position="74"/>
    </location>
</feature>
<name>A0A9P7ZZK5_MORAP</name>
<sequence>QVETSGEIKATIFKDAINKAPESIPTTDRSSSPDLEGDTSSIVTVQRSHGGERFCATPLTRTASTGSVASSVSTLRPSSPEDKEVARDESAKVHPDYWHFAFGDAPASLELFTDRPHQVGHSFAKAEHAFHIDTPLKQLLISLSVEHSLSFATTILVGWSIVLARLSGQKDILIGIGSANKVIVPVRIDLAREPNTQQLLDR</sequence>
<evidence type="ECO:0000313" key="3">
    <source>
        <dbReference type="Proteomes" id="UP000717515"/>
    </source>
</evidence>